<evidence type="ECO:0000313" key="1">
    <source>
        <dbReference type="EMBL" id="DAD89846.1"/>
    </source>
</evidence>
<sequence length="165" mass="18711">MTEEKKALISRIKIENDQTATIEFKKTTDMDTSNVTFSGKEKVTEEFAAKFQESVNSFVEIFPALKPETQNITMNAIKFDYGSDERIEKVSYAVKYKPQTNVLANIPANSIPIYKESFTDKTFSVSGKDETLLYEILSFAQAYINGDTRTKQMTIKLDGEETNVD</sequence>
<dbReference type="EMBL" id="BK015070">
    <property type="protein sequence ID" value="DAD89846.1"/>
    <property type="molecule type" value="Genomic_DNA"/>
</dbReference>
<name>A0A8S5N5H2_9CAUD</name>
<accession>A0A8S5N5H2</accession>
<proteinExistence type="predicted"/>
<organism evidence="1">
    <name type="scientific">Myoviridae sp. ctsip2</name>
    <dbReference type="NCBI Taxonomy" id="2826705"/>
    <lineage>
        <taxon>Viruses</taxon>
        <taxon>Duplodnaviria</taxon>
        <taxon>Heunggongvirae</taxon>
        <taxon>Uroviricota</taxon>
        <taxon>Caudoviricetes</taxon>
    </lineage>
</organism>
<reference evidence="1" key="1">
    <citation type="journal article" date="2021" name="Proc. Natl. Acad. Sci. U.S.A.">
        <title>A Catalog of Tens of Thousands of Viruses from Human Metagenomes Reveals Hidden Associations with Chronic Diseases.</title>
        <authorList>
            <person name="Tisza M.J."/>
            <person name="Buck C.B."/>
        </authorList>
    </citation>
    <scope>NUCLEOTIDE SEQUENCE</scope>
    <source>
        <strain evidence="1">Ctsip2</strain>
    </source>
</reference>
<protein>
    <submittedName>
        <fullName evidence="1">Uncharacterized protein</fullName>
    </submittedName>
</protein>